<dbReference type="RefSeq" id="XP_070904320.1">
    <property type="nucleotide sequence ID" value="XM_071044276.1"/>
</dbReference>
<accession>A0ABR4L4H9</accession>
<organism evidence="1 2">
    <name type="scientific">Aspergillus pseudodeflectus</name>
    <dbReference type="NCBI Taxonomy" id="176178"/>
    <lineage>
        <taxon>Eukaryota</taxon>
        <taxon>Fungi</taxon>
        <taxon>Dikarya</taxon>
        <taxon>Ascomycota</taxon>
        <taxon>Pezizomycotina</taxon>
        <taxon>Eurotiomycetes</taxon>
        <taxon>Eurotiomycetidae</taxon>
        <taxon>Eurotiales</taxon>
        <taxon>Aspergillaceae</taxon>
        <taxon>Aspergillus</taxon>
        <taxon>Aspergillus subgen. Nidulantes</taxon>
    </lineage>
</organism>
<comment type="caution">
    <text evidence="1">The sequence shown here is derived from an EMBL/GenBank/DDBJ whole genome shotgun (WGS) entry which is preliminary data.</text>
</comment>
<sequence>MGDVHTQPKRTQSATPDLDKAKFEFQRKYTVRKRHVLSTRFETRFMDKNKFQYIPPSYVLRESLSSNPNAHFLSGINAATESANQGGWCDVVAAYVQGADASSGDSGSGDNGNGPAVTGTRLNWYGSSLTDGVAAYGNPEYYYCLGGPAANFSPFANYKGVYGDVQPELGDVSGIS</sequence>
<keyword evidence="2" id="KW-1185">Reference proteome</keyword>
<name>A0ABR4L4H9_9EURO</name>
<evidence type="ECO:0000313" key="1">
    <source>
        <dbReference type="EMBL" id="KAL2859386.1"/>
    </source>
</evidence>
<dbReference type="Proteomes" id="UP001610444">
    <property type="component" value="Unassembled WGS sequence"/>
</dbReference>
<dbReference type="GeneID" id="98159440"/>
<reference evidence="1 2" key="1">
    <citation type="submission" date="2024-07" db="EMBL/GenBank/DDBJ databases">
        <title>Section-level genome sequencing and comparative genomics of Aspergillus sections Usti and Cavernicolus.</title>
        <authorList>
            <consortium name="Lawrence Berkeley National Laboratory"/>
            <person name="Nybo J.L."/>
            <person name="Vesth T.C."/>
            <person name="Theobald S."/>
            <person name="Frisvad J.C."/>
            <person name="Larsen T.O."/>
            <person name="Kjaerboelling I."/>
            <person name="Rothschild-Mancinelli K."/>
            <person name="Lyhne E.K."/>
            <person name="Kogle M.E."/>
            <person name="Barry K."/>
            <person name="Clum A."/>
            <person name="Na H."/>
            <person name="Ledsgaard L."/>
            <person name="Lin J."/>
            <person name="Lipzen A."/>
            <person name="Kuo A."/>
            <person name="Riley R."/>
            <person name="Mondo S."/>
            <person name="LaButti K."/>
            <person name="Haridas S."/>
            <person name="Pangalinan J."/>
            <person name="Salamov A.A."/>
            <person name="Simmons B.A."/>
            <person name="Magnuson J.K."/>
            <person name="Chen J."/>
            <person name="Drula E."/>
            <person name="Henrissat B."/>
            <person name="Wiebenga A."/>
            <person name="Lubbers R.J."/>
            <person name="Gomes A.C."/>
            <person name="Macurrencykelacurrency M.R."/>
            <person name="Stajich J."/>
            <person name="Grigoriev I.V."/>
            <person name="Mortensen U.H."/>
            <person name="De vries R.P."/>
            <person name="Baker S.E."/>
            <person name="Andersen M.R."/>
        </authorList>
    </citation>
    <scope>NUCLEOTIDE SEQUENCE [LARGE SCALE GENOMIC DNA]</scope>
    <source>
        <strain evidence="1 2">CBS 756.74</strain>
    </source>
</reference>
<proteinExistence type="predicted"/>
<gene>
    <name evidence="1" type="ORF">BJX68DRAFT_261826</name>
</gene>
<evidence type="ECO:0000313" key="2">
    <source>
        <dbReference type="Proteomes" id="UP001610444"/>
    </source>
</evidence>
<protein>
    <submittedName>
        <fullName evidence="1">Uncharacterized protein</fullName>
    </submittedName>
</protein>
<dbReference type="EMBL" id="JBFXLR010000003">
    <property type="protein sequence ID" value="KAL2859386.1"/>
    <property type="molecule type" value="Genomic_DNA"/>
</dbReference>